<dbReference type="Proteomes" id="UP000198748">
    <property type="component" value="Unassembled WGS sequence"/>
</dbReference>
<organism evidence="2 3">
    <name type="scientific">Dyadobacter soli</name>
    <dbReference type="NCBI Taxonomy" id="659014"/>
    <lineage>
        <taxon>Bacteria</taxon>
        <taxon>Pseudomonadati</taxon>
        <taxon>Bacteroidota</taxon>
        <taxon>Cytophagia</taxon>
        <taxon>Cytophagales</taxon>
        <taxon>Spirosomataceae</taxon>
        <taxon>Dyadobacter</taxon>
    </lineage>
</organism>
<dbReference type="AlphaFoldDB" id="A0A1G7DM51"/>
<dbReference type="EMBL" id="FNAN01000005">
    <property type="protein sequence ID" value="SDE51895.1"/>
    <property type="molecule type" value="Genomic_DNA"/>
</dbReference>
<feature type="compositionally biased region" description="Basic and acidic residues" evidence="1">
    <location>
        <begin position="68"/>
        <end position="79"/>
    </location>
</feature>
<gene>
    <name evidence="2" type="ORF">SAMN04487996_105264</name>
</gene>
<evidence type="ECO:0000313" key="3">
    <source>
        <dbReference type="Proteomes" id="UP000198748"/>
    </source>
</evidence>
<proteinExistence type="predicted"/>
<feature type="region of interest" description="Disordered" evidence="1">
    <location>
        <begin position="49"/>
        <end position="79"/>
    </location>
</feature>
<keyword evidence="3" id="KW-1185">Reference proteome</keyword>
<sequence length="79" mass="8894">MEQLHPDPAQTEDTGKPGEESLSAYVQRVETGENLRKLAAKLKNELNSAVENEQPGIPEQEPDLSFSKFEEKRRARDGQ</sequence>
<feature type="region of interest" description="Disordered" evidence="1">
    <location>
        <begin position="1"/>
        <end position="22"/>
    </location>
</feature>
<name>A0A1G7DM51_9BACT</name>
<evidence type="ECO:0000256" key="1">
    <source>
        <dbReference type="SAM" id="MobiDB-lite"/>
    </source>
</evidence>
<protein>
    <submittedName>
        <fullName evidence="2">Uncharacterized protein</fullName>
    </submittedName>
</protein>
<accession>A0A1G7DM51</accession>
<dbReference type="OrthoDB" id="965651at2"/>
<evidence type="ECO:0000313" key="2">
    <source>
        <dbReference type="EMBL" id="SDE51895.1"/>
    </source>
</evidence>
<dbReference type="RefSeq" id="WP_090148818.1">
    <property type="nucleotide sequence ID" value="NZ_FNAN01000005.1"/>
</dbReference>
<reference evidence="3" key="1">
    <citation type="submission" date="2016-10" db="EMBL/GenBank/DDBJ databases">
        <authorList>
            <person name="Varghese N."/>
            <person name="Submissions S."/>
        </authorList>
    </citation>
    <scope>NUCLEOTIDE SEQUENCE [LARGE SCALE GENOMIC DNA]</scope>
    <source>
        <strain evidence="3">DSM 25329</strain>
    </source>
</reference>